<evidence type="ECO:0000313" key="4">
    <source>
        <dbReference type="EMBL" id="CAI3540178.1"/>
    </source>
</evidence>
<dbReference type="EMBL" id="CAKJVE010000004">
    <property type="protein sequence ID" value="CAG9703715.1"/>
    <property type="molecule type" value="Genomic_DNA"/>
</dbReference>
<dbReference type="InterPro" id="IPR011604">
    <property type="entry name" value="PDDEXK-like_dom_sf"/>
</dbReference>
<dbReference type="Pfam" id="PF12684">
    <property type="entry name" value="DUF3799"/>
    <property type="match status" value="1"/>
</dbReference>
<evidence type="ECO:0000313" key="3">
    <source>
        <dbReference type="EMBL" id="CAG9703715.1"/>
    </source>
</evidence>
<accession>A0AA86JU66</accession>
<dbReference type="Proteomes" id="UP000789738">
    <property type="component" value="Unassembled WGS sequence"/>
</dbReference>
<evidence type="ECO:0000259" key="2">
    <source>
        <dbReference type="Pfam" id="PF12684"/>
    </source>
</evidence>
<protein>
    <submittedName>
        <fullName evidence="4">DUF3799 domain-containing protein</fullName>
    </submittedName>
</protein>
<dbReference type="Gene3D" id="3.90.320.10">
    <property type="match status" value="1"/>
</dbReference>
<reference evidence="3" key="1">
    <citation type="submission" date="2021-10" db="EMBL/GenBank/DDBJ databases">
        <authorList>
            <person name="Mesa V."/>
        </authorList>
    </citation>
    <scope>NUCLEOTIDE SEQUENCE</scope>
    <source>
        <strain evidence="3">CC3_PB</strain>
    </source>
</reference>
<dbReference type="RefSeq" id="WP_317048963.1">
    <property type="nucleotide sequence ID" value="NZ_CAKJVE010000004.1"/>
</dbReference>
<dbReference type="InterPro" id="IPR024432">
    <property type="entry name" value="Put_RecE_PDDEXK-like_dom"/>
</dbReference>
<proteinExistence type="predicted"/>
<keyword evidence="1" id="KW-0378">Hydrolase</keyword>
<evidence type="ECO:0000256" key="1">
    <source>
        <dbReference type="ARBA" id="ARBA00022801"/>
    </source>
</evidence>
<comment type="caution">
    <text evidence="3">The sequence shown here is derived from an EMBL/GenBank/DDBJ whole genome shotgun (WGS) entry which is preliminary data.</text>
</comment>
<feature type="domain" description="Putative exodeoxyribonuclease 8 PDDEXK-like" evidence="2">
    <location>
        <begin position="19"/>
        <end position="242"/>
    </location>
</feature>
<name>A0AA86JU66_9CLOT</name>
<organism evidence="3 5">
    <name type="scientific">Clostridium neonatale</name>
    <dbReference type="NCBI Taxonomy" id="137838"/>
    <lineage>
        <taxon>Bacteria</taxon>
        <taxon>Bacillati</taxon>
        <taxon>Bacillota</taxon>
        <taxon>Clostridia</taxon>
        <taxon>Eubacteriales</taxon>
        <taxon>Clostridiaceae</taxon>
        <taxon>Clostridium</taxon>
    </lineage>
</organism>
<dbReference type="EMBL" id="CAMTCP010000019">
    <property type="protein sequence ID" value="CAI3540178.1"/>
    <property type="molecule type" value="Genomic_DNA"/>
</dbReference>
<evidence type="ECO:0000313" key="5">
    <source>
        <dbReference type="Proteomes" id="UP000789738"/>
    </source>
</evidence>
<reference evidence="4" key="2">
    <citation type="submission" date="2022-10" db="EMBL/GenBank/DDBJ databases">
        <authorList>
            <person name="Aires J."/>
            <person name="Mesa V."/>
        </authorList>
    </citation>
    <scope>NUCLEOTIDE SEQUENCE</scope>
    <source>
        <strain evidence="4">Clostridium neonatale JD116</strain>
    </source>
</reference>
<dbReference type="Proteomes" id="UP001189143">
    <property type="component" value="Unassembled WGS sequence"/>
</dbReference>
<dbReference type="AlphaFoldDB" id="A0AA86JU66"/>
<dbReference type="GO" id="GO:0016787">
    <property type="term" value="F:hydrolase activity"/>
    <property type="evidence" value="ECO:0007669"/>
    <property type="project" value="UniProtKB-KW"/>
</dbReference>
<sequence>MEITKSNYYSIEADREAMSVSQYKLFKQCELKAMAKLEGIYQQQDNDAFLLGKYVHSWSEGTLEEFKEENPSLFSSRGATKGQLKSSFQVAEIMVASLKNDDNCMKFLDGEKEVIIQGELFGIHWRGMVDVLNLEKGFFSDLKTTQGIHKKYDGLTFIEKYGYIEQMAIYRELIKQQFNKDLIPYIVAVEKNDNPLKAIIKIDESYTKPKLEEIEFTLNRIIDVKNGKEKPIGCGQCDYCRSINKVTQVLTINEL</sequence>
<gene>
    <name evidence="4" type="ORF">CNEO2_1170014</name>
    <name evidence="3" type="ORF">CNEO_40784</name>
</gene>